<comment type="caution">
    <text evidence="3">The sequence shown here is derived from an EMBL/GenBank/DDBJ whole genome shotgun (WGS) entry which is preliminary data.</text>
</comment>
<feature type="region of interest" description="Disordered" evidence="1">
    <location>
        <begin position="270"/>
        <end position="291"/>
    </location>
</feature>
<dbReference type="Pfam" id="PF01764">
    <property type="entry name" value="Lipase_3"/>
    <property type="match status" value="1"/>
</dbReference>
<dbReference type="InterPro" id="IPR029058">
    <property type="entry name" value="AB_hydrolase_fold"/>
</dbReference>
<dbReference type="PANTHER" id="PTHR45856:SF25">
    <property type="entry name" value="FUNGAL LIPASE-LIKE DOMAIN-CONTAINING PROTEIN"/>
    <property type="match status" value="1"/>
</dbReference>
<accession>A0A9W7XV28</accession>
<evidence type="ECO:0000259" key="2">
    <source>
        <dbReference type="Pfam" id="PF01764"/>
    </source>
</evidence>
<dbReference type="InterPro" id="IPR051218">
    <property type="entry name" value="Sec_MonoDiacylglyc_Lipase"/>
</dbReference>
<keyword evidence="4" id="KW-1185">Reference proteome</keyword>
<dbReference type="InterPro" id="IPR002921">
    <property type="entry name" value="Fungal_lipase-type"/>
</dbReference>
<dbReference type="GO" id="GO:0006629">
    <property type="term" value="P:lipid metabolic process"/>
    <property type="evidence" value="ECO:0007669"/>
    <property type="project" value="InterPro"/>
</dbReference>
<dbReference type="PANTHER" id="PTHR45856">
    <property type="entry name" value="ALPHA/BETA-HYDROLASES SUPERFAMILY PROTEIN"/>
    <property type="match status" value="1"/>
</dbReference>
<feature type="domain" description="Fungal lipase-type" evidence="2">
    <location>
        <begin position="101"/>
        <end position="244"/>
    </location>
</feature>
<dbReference type="CDD" id="cd00519">
    <property type="entry name" value="Lipase_3"/>
    <property type="match status" value="1"/>
</dbReference>
<organism evidence="3 4">
    <name type="scientific">Coemansia erecta</name>
    <dbReference type="NCBI Taxonomy" id="147472"/>
    <lineage>
        <taxon>Eukaryota</taxon>
        <taxon>Fungi</taxon>
        <taxon>Fungi incertae sedis</taxon>
        <taxon>Zoopagomycota</taxon>
        <taxon>Kickxellomycotina</taxon>
        <taxon>Kickxellomycetes</taxon>
        <taxon>Kickxellales</taxon>
        <taxon>Kickxellaceae</taxon>
        <taxon>Coemansia</taxon>
    </lineage>
</organism>
<dbReference type="Proteomes" id="UP001149813">
    <property type="component" value="Unassembled WGS sequence"/>
</dbReference>
<protein>
    <recommendedName>
        <fullName evidence="2">Fungal lipase-type domain-containing protein</fullName>
    </recommendedName>
</protein>
<evidence type="ECO:0000256" key="1">
    <source>
        <dbReference type="SAM" id="MobiDB-lite"/>
    </source>
</evidence>
<dbReference type="EMBL" id="JANBOJ010000383">
    <property type="protein sequence ID" value="KAJ1719527.1"/>
    <property type="molecule type" value="Genomic_DNA"/>
</dbReference>
<dbReference type="SUPFAM" id="SSF53474">
    <property type="entry name" value="alpha/beta-Hydrolases"/>
    <property type="match status" value="1"/>
</dbReference>
<reference evidence="3" key="1">
    <citation type="submission" date="2022-07" db="EMBL/GenBank/DDBJ databases">
        <title>Phylogenomic reconstructions and comparative analyses of Kickxellomycotina fungi.</title>
        <authorList>
            <person name="Reynolds N.K."/>
            <person name="Stajich J.E."/>
            <person name="Barry K."/>
            <person name="Grigoriev I.V."/>
            <person name="Crous P."/>
            <person name="Smith M.E."/>
        </authorList>
    </citation>
    <scope>NUCLEOTIDE SEQUENCE</scope>
    <source>
        <strain evidence="3">NBRC 32514</strain>
    </source>
</reference>
<dbReference type="OrthoDB" id="426718at2759"/>
<evidence type="ECO:0000313" key="4">
    <source>
        <dbReference type="Proteomes" id="UP001149813"/>
    </source>
</evidence>
<dbReference type="Gene3D" id="3.40.50.1820">
    <property type="entry name" value="alpha/beta hydrolase"/>
    <property type="match status" value="1"/>
</dbReference>
<proteinExistence type="predicted"/>
<dbReference type="AlphaFoldDB" id="A0A9W7XV28"/>
<evidence type="ECO:0000313" key="3">
    <source>
        <dbReference type="EMBL" id="KAJ1719527.1"/>
    </source>
</evidence>
<feature type="compositionally biased region" description="Low complexity" evidence="1">
    <location>
        <begin position="276"/>
        <end position="291"/>
    </location>
</feature>
<gene>
    <name evidence="3" type="ORF">LPJ53_005719</name>
</gene>
<sequence length="313" mass="34491">MKIPLNLVNFYTTASTLLGNQDSYVAEHQLQPLPQVELSSLEHWGHYAAATYQRFEDWSACTACQFTDIRSSVLNATWSTALPAFSRGYVAIQEERREITVAFRGTTHIMDALSDVQLLQSPWPADRRSGSRVHTGFLLAYLSARPHVLGALERISADPMYAEYSLCFVGHSLGGAQATLAYIDYMSRFEKAQLILPRLVTFGAPRVGNAQFAALVGGSSPKSGESLDALRVVHEMDIVPHLPRSLYPGHYVHSDREVWARDGDSGNSTELILCQPSSSPDGDPGCSSGTSPLQWSIRDHMVYPGMQLGIPEY</sequence>
<name>A0A9W7XV28_9FUNG</name>